<dbReference type="AlphaFoldDB" id="A0A6A8M785"/>
<protein>
    <submittedName>
        <fullName evidence="1">Uncharacterized protein</fullName>
    </submittedName>
</protein>
<organism evidence="1">
    <name type="scientific">Baileyella intestinalis</name>
    <dbReference type="NCBI Taxonomy" id="2606709"/>
    <lineage>
        <taxon>Bacteria</taxon>
        <taxon>Bacillati</taxon>
        <taxon>Bacillota</taxon>
        <taxon>Clostridia</taxon>
        <taxon>Peptostreptococcales</taxon>
        <taxon>Anaerovoracaceae</taxon>
        <taxon>Baileyella</taxon>
    </lineage>
</organism>
<reference evidence="1" key="1">
    <citation type="submission" date="2019-09" db="EMBL/GenBank/DDBJ databases">
        <title>In-depth cultivation of the pig gut microbiome towards novel bacterial diversity and tailored functional studies.</title>
        <authorList>
            <person name="Wylensek D."/>
            <person name="Hitch T.C.A."/>
            <person name="Clavel T."/>
        </authorList>
    </citation>
    <scope>NUCLEOTIDE SEQUENCE</scope>
    <source>
        <strain evidence="1">RF-744-FAT-WT-3</strain>
    </source>
</reference>
<evidence type="ECO:0000313" key="1">
    <source>
        <dbReference type="EMBL" id="MST68673.1"/>
    </source>
</evidence>
<proteinExistence type="predicted"/>
<name>A0A6A8M785_9FIRM</name>
<accession>A0A6A8M785</accession>
<gene>
    <name evidence="1" type="ORF">FYJ66_03590</name>
</gene>
<comment type="caution">
    <text evidence="1">The sequence shown here is derived from an EMBL/GenBank/DDBJ whole genome shotgun (WGS) entry which is preliminary data.</text>
</comment>
<sequence length="96" mass="10730">MADGKWVLKDEDKDRVDLTFSGSREKRLGELPNFGQCRYVDDRRGDALRKCAFCGSEELQLGFGGYGDGFGYKSGKCSICGGTTNFVYKDEKGKFF</sequence>
<dbReference type="EMBL" id="VUNB01000003">
    <property type="protein sequence ID" value="MST68673.1"/>
    <property type="molecule type" value="Genomic_DNA"/>
</dbReference>
<dbReference type="RefSeq" id="WP_154572153.1">
    <property type="nucleotide sequence ID" value="NZ_JAQXPA010000024.1"/>
</dbReference>